<dbReference type="InterPro" id="IPR052206">
    <property type="entry name" value="Retinol_saturase"/>
</dbReference>
<dbReference type="Gene3D" id="2.40.30.10">
    <property type="entry name" value="Translation factors"/>
    <property type="match status" value="1"/>
</dbReference>
<evidence type="ECO:0000313" key="8">
    <source>
        <dbReference type="EMBL" id="KAG4412536.1"/>
    </source>
</evidence>
<keyword evidence="5" id="KW-0521">NADP</keyword>
<keyword evidence="4" id="KW-0274">FAD</keyword>
<dbReference type="GO" id="GO:0016491">
    <property type="term" value="F:oxidoreductase activity"/>
    <property type="evidence" value="ECO:0007669"/>
    <property type="project" value="InterPro"/>
</dbReference>
<dbReference type="InterPro" id="IPR017938">
    <property type="entry name" value="Riboflavin_synthase-like_b-brl"/>
</dbReference>
<comment type="similarity">
    <text evidence="1">Belongs to the carotenoid/retinoid oxidoreductase family. CrtISO subfamily.</text>
</comment>
<evidence type="ECO:0000259" key="7">
    <source>
        <dbReference type="PROSITE" id="PS51384"/>
    </source>
</evidence>
<proteinExistence type="inferred from homology"/>
<dbReference type="PANTHER" id="PTHR46091:SF3">
    <property type="entry name" value="AMINE OXIDASE DOMAIN-CONTAINING PROTEIN"/>
    <property type="match status" value="1"/>
</dbReference>
<dbReference type="SUPFAM" id="SSF52343">
    <property type="entry name" value="Ferredoxin reductase-like, C-terminal NADP-linked domain"/>
    <property type="match status" value="1"/>
</dbReference>
<dbReference type="InterPro" id="IPR002937">
    <property type="entry name" value="Amino_oxidase"/>
</dbReference>
<gene>
    <name evidence="8" type="ORF">IFR04_014317</name>
</gene>
<evidence type="ECO:0000256" key="2">
    <source>
        <dbReference type="ARBA" id="ARBA00022630"/>
    </source>
</evidence>
<evidence type="ECO:0000256" key="5">
    <source>
        <dbReference type="ARBA" id="ARBA00022857"/>
    </source>
</evidence>
<keyword evidence="2" id="KW-0285">Flavoprotein</keyword>
<dbReference type="Gene3D" id="3.50.50.60">
    <property type="entry name" value="FAD/NAD(P)-binding domain"/>
    <property type="match status" value="2"/>
</dbReference>
<dbReference type="Pfam" id="PF01593">
    <property type="entry name" value="Amino_oxidase"/>
    <property type="match status" value="1"/>
</dbReference>
<dbReference type="Proteomes" id="UP000664132">
    <property type="component" value="Unassembled WGS sequence"/>
</dbReference>
<sequence length="795" mass="86852">MTKTWDAIVIGSGIGGMTAASLLSKVAGMKVLVLEKHSERGGLTHVFRRDGASWDVGVHYIGGMEPGSRARVLFDFMSDTALEWNRMPDDFERFIYPGLDFAVPSDPARYQARLIEHFPEEAEAIRQHFVYLQKAAQWHINGRVMRAVLPWPFNFLLGQWLRLGAKMATQTTGQYLRSHFKSPRLQALLASQWGDYGLPPEESAFAQHAIVVWSYLKGGWFPKMGASRIARTFEIGIEANRGCVKVCQEVTEIILEGTRAVGVKVLDGRGAEPKEIEYRAPIIISNAGAEATYNRLLPLKSPAVQLTQEIRKEILPLSGGYSAVVLYLRLAKPVSTLGVQGENYWISTSFSHDDIHRQTTVVMAGKPQYAYMSFPSAKSGDDRFHTAEILAIVQAGAFSAWHKSTHGARGNDYVDLKQRITNGLLDLAETATPGLKDLVLYSELSTPLTVEDYVSHPGGAIYGLKGSPQRYLAKELSKASPISGLYLSGVDVSSLGVSGGMYGGVIAASRVLGPLGFIKIMRAAQQAQSKPTVAPKASVRSSEKKQAVLVSKTALTPTIWQLTFDISEHVAFTPGQFAMLRVAPFEWRNYSIARIDGSRLDLLISTRTGGDGSLFAQAVQPGEETEIELPFGSFHLQSGHEATRRRVFVATATGIAPFLPMFASMAASGKLETCELLFGCSRKEDIITALSELQHLPRTTVCISRDPAVEGVFHGRVTKVLQDMDFGPGRLNSTFAVPRLWLQIVKPCFLWPAQIGQEMEMLVVGAGGGDVSSIVTAEILLIFSNCGSISFCGAF</sequence>
<dbReference type="EMBL" id="JAFJYH010000370">
    <property type="protein sequence ID" value="KAG4412536.1"/>
    <property type="molecule type" value="Genomic_DNA"/>
</dbReference>
<dbReference type="Gene3D" id="3.40.50.80">
    <property type="entry name" value="Nucleotide-binding domain of ferredoxin-NADP reductase (FNR) module"/>
    <property type="match status" value="1"/>
</dbReference>
<evidence type="ECO:0000256" key="3">
    <source>
        <dbReference type="ARBA" id="ARBA00022729"/>
    </source>
</evidence>
<dbReference type="InterPro" id="IPR036188">
    <property type="entry name" value="FAD/NAD-bd_sf"/>
</dbReference>
<evidence type="ECO:0000256" key="1">
    <source>
        <dbReference type="ARBA" id="ARBA00005855"/>
    </source>
</evidence>
<dbReference type="SUPFAM" id="SSF63380">
    <property type="entry name" value="Riboflavin synthase domain-like"/>
    <property type="match status" value="1"/>
</dbReference>
<dbReference type="InterPro" id="IPR039261">
    <property type="entry name" value="FNR_nucleotide-bd"/>
</dbReference>
<keyword evidence="3" id="KW-0732">Signal</keyword>
<evidence type="ECO:0000256" key="6">
    <source>
        <dbReference type="ARBA" id="ARBA00023027"/>
    </source>
</evidence>
<keyword evidence="9" id="KW-1185">Reference proteome</keyword>
<comment type="caution">
    <text evidence="8">The sequence shown here is derived from an EMBL/GenBank/DDBJ whole genome shotgun (WGS) entry which is preliminary data.</text>
</comment>
<dbReference type="SUPFAM" id="SSF51905">
    <property type="entry name" value="FAD/NAD(P)-binding domain"/>
    <property type="match status" value="1"/>
</dbReference>
<keyword evidence="6" id="KW-0520">NAD</keyword>
<feature type="domain" description="FAD-binding FR-type" evidence="7">
    <location>
        <begin position="542"/>
        <end position="637"/>
    </location>
</feature>
<organism evidence="8 9">
    <name type="scientific">Cadophora malorum</name>
    <dbReference type="NCBI Taxonomy" id="108018"/>
    <lineage>
        <taxon>Eukaryota</taxon>
        <taxon>Fungi</taxon>
        <taxon>Dikarya</taxon>
        <taxon>Ascomycota</taxon>
        <taxon>Pezizomycotina</taxon>
        <taxon>Leotiomycetes</taxon>
        <taxon>Helotiales</taxon>
        <taxon>Ploettnerulaceae</taxon>
        <taxon>Cadophora</taxon>
    </lineage>
</organism>
<protein>
    <recommendedName>
        <fullName evidence="7">FAD-binding FR-type domain-containing protein</fullName>
    </recommendedName>
</protein>
<dbReference type="PANTHER" id="PTHR46091">
    <property type="entry name" value="BLR7054 PROTEIN"/>
    <property type="match status" value="1"/>
</dbReference>
<reference evidence="8" key="1">
    <citation type="submission" date="2021-02" db="EMBL/GenBank/DDBJ databases">
        <title>Genome sequence Cadophora malorum strain M34.</title>
        <authorList>
            <person name="Stefanovic E."/>
            <person name="Vu D."/>
            <person name="Scully C."/>
            <person name="Dijksterhuis J."/>
            <person name="Roader J."/>
            <person name="Houbraken J."/>
        </authorList>
    </citation>
    <scope>NUCLEOTIDE SEQUENCE</scope>
    <source>
        <strain evidence="8">M34</strain>
    </source>
</reference>
<dbReference type="PROSITE" id="PS51384">
    <property type="entry name" value="FAD_FR"/>
    <property type="match status" value="1"/>
</dbReference>
<accession>A0A8H7T5C2</accession>
<name>A0A8H7T5C2_9HELO</name>
<dbReference type="InterPro" id="IPR017927">
    <property type="entry name" value="FAD-bd_FR_type"/>
</dbReference>
<dbReference type="OrthoDB" id="7777654at2759"/>
<dbReference type="AlphaFoldDB" id="A0A8H7T5C2"/>
<evidence type="ECO:0000313" key="9">
    <source>
        <dbReference type="Proteomes" id="UP000664132"/>
    </source>
</evidence>
<evidence type="ECO:0000256" key="4">
    <source>
        <dbReference type="ARBA" id="ARBA00022827"/>
    </source>
</evidence>